<dbReference type="GeneID" id="6016244"/>
<dbReference type="Pfam" id="PF20152">
    <property type="entry name" value="DUF6534"/>
    <property type="match status" value="1"/>
</dbReference>
<dbReference type="InParanoid" id="A8P8S4"/>
<dbReference type="OMA" id="WSIAVFR"/>
<dbReference type="AlphaFoldDB" id="A8P8S4"/>
<dbReference type="InterPro" id="IPR045339">
    <property type="entry name" value="DUF6534"/>
</dbReference>
<dbReference type="Proteomes" id="UP000001861">
    <property type="component" value="Unassembled WGS sequence"/>
</dbReference>
<dbReference type="EMBL" id="AACS02000011">
    <property type="protein sequence ID" value="EAU82217.2"/>
    <property type="molecule type" value="Genomic_DNA"/>
</dbReference>
<proteinExistence type="predicted"/>
<feature type="domain" description="DUF6534" evidence="2">
    <location>
        <begin position="113"/>
        <end position="199"/>
    </location>
</feature>
<name>A8P8S4_COPC7</name>
<dbReference type="KEGG" id="cci:CC1G_10619"/>
<comment type="caution">
    <text evidence="3">The sequence shown here is derived from an EMBL/GenBank/DDBJ whole genome shotgun (WGS) entry which is preliminary data.</text>
</comment>
<dbReference type="HOGENOM" id="CLU_046025_0_1_1"/>
<dbReference type="VEuPathDB" id="FungiDB:CC1G_10619"/>
<sequence length="256" mass="28722">MSSDYKLSGGAIEIGSQVSLILFGVETVQSFNYYHSFPDDTWYLQWLLFHAARIWRMLPRPWKLIAPLCIAATLFLSGGAFAIGIGSLQNGADVILFDLHWKWLVKIVFSVLCAIDVTLASSMVAFLWFQRKRSISRSMRLMDRLVQYSLGTGLVTGITSISMLVLFLSSDSFVWLAIFECQAKLYSNSILASLNARASLRRIADQEETHFNYDTTAPPSRFIANRRVVASRSDIRAPIELHLPDESRVAGCIDDG</sequence>
<keyword evidence="1" id="KW-0472">Membrane</keyword>
<protein>
    <recommendedName>
        <fullName evidence="2">DUF6534 domain-containing protein</fullName>
    </recommendedName>
</protein>
<keyword evidence="4" id="KW-1185">Reference proteome</keyword>
<feature type="transmembrane region" description="Helical" evidence="1">
    <location>
        <begin position="150"/>
        <end position="178"/>
    </location>
</feature>
<organism evidence="3 4">
    <name type="scientific">Coprinopsis cinerea (strain Okayama-7 / 130 / ATCC MYA-4618 / FGSC 9003)</name>
    <name type="common">Inky cap fungus</name>
    <name type="synonym">Hormographiella aspergillata</name>
    <dbReference type="NCBI Taxonomy" id="240176"/>
    <lineage>
        <taxon>Eukaryota</taxon>
        <taxon>Fungi</taxon>
        <taxon>Dikarya</taxon>
        <taxon>Basidiomycota</taxon>
        <taxon>Agaricomycotina</taxon>
        <taxon>Agaricomycetes</taxon>
        <taxon>Agaricomycetidae</taxon>
        <taxon>Agaricales</taxon>
        <taxon>Agaricineae</taxon>
        <taxon>Psathyrellaceae</taxon>
        <taxon>Coprinopsis</taxon>
    </lineage>
</organism>
<keyword evidence="1" id="KW-0812">Transmembrane</keyword>
<feature type="transmembrane region" description="Helical" evidence="1">
    <location>
        <begin position="107"/>
        <end position="129"/>
    </location>
</feature>
<evidence type="ECO:0000256" key="1">
    <source>
        <dbReference type="SAM" id="Phobius"/>
    </source>
</evidence>
<evidence type="ECO:0000313" key="4">
    <source>
        <dbReference type="Proteomes" id="UP000001861"/>
    </source>
</evidence>
<dbReference type="PANTHER" id="PTHR40465:SF1">
    <property type="entry name" value="DUF6534 DOMAIN-CONTAINING PROTEIN"/>
    <property type="match status" value="1"/>
</dbReference>
<keyword evidence="1" id="KW-1133">Transmembrane helix</keyword>
<dbReference type="PANTHER" id="PTHR40465">
    <property type="entry name" value="CHROMOSOME 1, WHOLE GENOME SHOTGUN SEQUENCE"/>
    <property type="match status" value="1"/>
</dbReference>
<feature type="transmembrane region" description="Helical" evidence="1">
    <location>
        <begin position="64"/>
        <end position="87"/>
    </location>
</feature>
<dbReference type="OrthoDB" id="2535105at2759"/>
<gene>
    <name evidence="3" type="ORF">CC1G_10619</name>
</gene>
<evidence type="ECO:0000313" key="3">
    <source>
        <dbReference type="EMBL" id="EAU82217.2"/>
    </source>
</evidence>
<reference evidence="3 4" key="1">
    <citation type="journal article" date="2010" name="Proc. Natl. Acad. Sci. U.S.A.">
        <title>Insights into evolution of multicellular fungi from the assembled chromosomes of the mushroom Coprinopsis cinerea (Coprinus cinereus).</title>
        <authorList>
            <person name="Stajich J.E."/>
            <person name="Wilke S.K."/>
            <person name="Ahren D."/>
            <person name="Au C.H."/>
            <person name="Birren B.W."/>
            <person name="Borodovsky M."/>
            <person name="Burns C."/>
            <person name="Canback B."/>
            <person name="Casselton L.A."/>
            <person name="Cheng C.K."/>
            <person name="Deng J."/>
            <person name="Dietrich F.S."/>
            <person name="Fargo D.C."/>
            <person name="Farman M.L."/>
            <person name="Gathman A.C."/>
            <person name="Goldberg J."/>
            <person name="Guigo R."/>
            <person name="Hoegger P.J."/>
            <person name="Hooker J.B."/>
            <person name="Huggins A."/>
            <person name="James T.Y."/>
            <person name="Kamada T."/>
            <person name="Kilaru S."/>
            <person name="Kodira C."/>
            <person name="Kues U."/>
            <person name="Kupfer D."/>
            <person name="Kwan H.S."/>
            <person name="Lomsadze A."/>
            <person name="Li W."/>
            <person name="Lilly W.W."/>
            <person name="Ma L.J."/>
            <person name="Mackey A.J."/>
            <person name="Manning G."/>
            <person name="Martin F."/>
            <person name="Muraguchi H."/>
            <person name="Natvig D.O."/>
            <person name="Palmerini H."/>
            <person name="Ramesh M.A."/>
            <person name="Rehmeyer C.J."/>
            <person name="Roe B.A."/>
            <person name="Shenoy N."/>
            <person name="Stanke M."/>
            <person name="Ter-Hovhannisyan V."/>
            <person name="Tunlid A."/>
            <person name="Velagapudi R."/>
            <person name="Vision T.J."/>
            <person name="Zeng Q."/>
            <person name="Zolan M.E."/>
            <person name="Pukkila P.J."/>
        </authorList>
    </citation>
    <scope>NUCLEOTIDE SEQUENCE [LARGE SCALE GENOMIC DNA]</scope>
    <source>
        <strain evidence="4">Okayama-7 / 130 / ATCC MYA-4618 / FGSC 9003</strain>
    </source>
</reference>
<dbReference type="RefSeq" id="XP_001839626.2">
    <property type="nucleotide sequence ID" value="XM_001839574.2"/>
</dbReference>
<accession>A8P8S4</accession>
<evidence type="ECO:0000259" key="2">
    <source>
        <dbReference type="Pfam" id="PF20152"/>
    </source>
</evidence>